<evidence type="ECO:0000313" key="1">
    <source>
        <dbReference type="EMBL" id="KAG5585228.1"/>
    </source>
</evidence>
<keyword evidence="2" id="KW-1185">Reference proteome</keyword>
<evidence type="ECO:0000313" key="2">
    <source>
        <dbReference type="Proteomes" id="UP000824120"/>
    </source>
</evidence>
<proteinExistence type="predicted"/>
<gene>
    <name evidence="1" type="ORF">H5410_045662</name>
</gene>
<dbReference type="Proteomes" id="UP000824120">
    <property type="component" value="Chromosome 9"/>
</dbReference>
<name>A0A9J5XDE5_SOLCO</name>
<accession>A0A9J5XDE5</accession>
<comment type="caution">
    <text evidence="1">The sequence shown here is derived from an EMBL/GenBank/DDBJ whole genome shotgun (WGS) entry which is preliminary data.</text>
</comment>
<sequence length="79" mass="9269">MAEYVSRLDMYDEACEYFEKARKCLATELVVLVVEYCTLLLMGNPIVEGRRALFPNMWNERIKGVKRNDEVNFRTSLSE</sequence>
<dbReference type="EMBL" id="JACXVP010000009">
    <property type="protein sequence ID" value="KAG5585228.1"/>
    <property type="molecule type" value="Genomic_DNA"/>
</dbReference>
<reference evidence="1 2" key="1">
    <citation type="submission" date="2020-09" db="EMBL/GenBank/DDBJ databases">
        <title>De no assembly of potato wild relative species, Solanum commersonii.</title>
        <authorList>
            <person name="Cho K."/>
        </authorList>
    </citation>
    <scope>NUCLEOTIDE SEQUENCE [LARGE SCALE GENOMIC DNA]</scope>
    <source>
        <strain evidence="1">LZ3.2</strain>
        <tissue evidence="1">Leaf</tissue>
    </source>
</reference>
<protein>
    <submittedName>
        <fullName evidence="1">Uncharacterized protein</fullName>
    </submittedName>
</protein>
<dbReference type="AlphaFoldDB" id="A0A9J5XDE5"/>
<organism evidence="1 2">
    <name type="scientific">Solanum commersonii</name>
    <name type="common">Commerson's wild potato</name>
    <name type="synonym">Commerson's nightshade</name>
    <dbReference type="NCBI Taxonomy" id="4109"/>
    <lineage>
        <taxon>Eukaryota</taxon>
        <taxon>Viridiplantae</taxon>
        <taxon>Streptophyta</taxon>
        <taxon>Embryophyta</taxon>
        <taxon>Tracheophyta</taxon>
        <taxon>Spermatophyta</taxon>
        <taxon>Magnoliopsida</taxon>
        <taxon>eudicotyledons</taxon>
        <taxon>Gunneridae</taxon>
        <taxon>Pentapetalae</taxon>
        <taxon>asterids</taxon>
        <taxon>lamiids</taxon>
        <taxon>Solanales</taxon>
        <taxon>Solanaceae</taxon>
        <taxon>Solanoideae</taxon>
        <taxon>Solaneae</taxon>
        <taxon>Solanum</taxon>
    </lineage>
</organism>